<sequence length="165" mass="18769">MSTIKESDLPGIGRKYQIDTRAGDRIVVVIHDDGRREIYHFVQEDPDECLSQVTLEDDEARQIAAIIGGMTYKPKALETIEISLDDLVIEWCKIEPNFYCINKTIADLQIRQKTGATVLALVEKHRQKINPGPDDRLLPEMTVVVAGERKQIRSFKHLLQFGNLP</sequence>
<dbReference type="PIRSF" id="PIRSF005028">
    <property type="entry name" value="KhtT"/>
    <property type="match status" value="1"/>
</dbReference>
<gene>
    <name evidence="2" type="ORF">BLM47_11370</name>
</gene>
<dbReference type="SUPFAM" id="SSF116726">
    <property type="entry name" value="TrkA C-terminal domain-like"/>
    <property type="match status" value="1"/>
</dbReference>
<dbReference type="Proteomes" id="UP000243688">
    <property type="component" value="Unassembled WGS sequence"/>
</dbReference>
<reference evidence="2 3" key="1">
    <citation type="submission" date="2016-12" db="EMBL/GenBank/DDBJ databases">
        <title>Candidatus Reconcilibacillus cellulovorans genome.</title>
        <authorList>
            <person name="Kolinko S."/>
            <person name="Wu Y.-W."/>
            <person name="Tachea F."/>
            <person name="Denzel E."/>
            <person name="Hiras J."/>
            <person name="Baecker N."/>
            <person name="Chan L.J."/>
            <person name="Eichorst S.A."/>
            <person name="Frey D."/>
            <person name="Adams P.D."/>
            <person name="Pray T."/>
            <person name="Tanjore D."/>
            <person name="Petzold C.J."/>
            <person name="Gladden J.M."/>
            <person name="Simmons B.A."/>
            <person name="Singer S.W."/>
        </authorList>
    </citation>
    <scope>NUCLEOTIDE SEQUENCE [LARGE SCALE GENOMIC DNA]</scope>
    <source>
        <strain evidence="2">JTherm</strain>
    </source>
</reference>
<dbReference type="GO" id="GO:0008324">
    <property type="term" value="F:monoatomic cation transmembrane transporter activity"/>
    <property type="evidence" value="ECO:0007669"/>
    <property type="project" value="InterPro"/>
</dbReference>
<dbReference type="AlphaFoldDB" id="A0A2A6DXY7"/>
<dbReference type="InterPro" id="IPR050144">
    <property type="entry name" value="AAE_transporter"/>
</dbReference>
<comment type="caution">
    <text evidence="2">The sequence shown here is derived from an EMBL/GenBank/DDBJ whole genome shotgun (WGS) entry which is preliminary data.</text>
</comment>
<dbReference type="EMBL" id="MOXJ01000032">
    <property type="protein sequence ID" value="PDO09661.1"/>
    <property type="molecule type" value="Genomic_DNA"/>
</dbReference>
<evidence type="ECO:0000313" key="2">
    <source>
        <dbReference type="EMBL" id="PDO09661.1"/>
    </source>
</evidence>
<dbReference type="InterPro" id="IPR006037">
    <property type="entry name" value="RCK_C"/>
</dbReference>
<protein>
    <submittedName>
        <fullName evidence="2">Potassium:proton antiporter</fullName>
    </submittedName>
</protein>
<evidence type="ECO:0000313" key="3">
    <source>
        <dbReference type="Proteomes" id="UP000243688"/>
    </source>
</evidence>
<feature type="domain" description="RCK C-terminal" evidence="1">
    <location>
        <begin position="77"/>
        <end position="161"/>
    </location>
</feature>
<evidence type="ECO:0000259" key="1">
    <source>
        <dbReference type="PROSITE" id="PS51202"/>
    </source>
</evidence>
<name>A0A2A6DXY7_9BACL</name>
<dbReference type="InterPro" id="IPR036721">
    <property type="entry name" value="RCK_C_sf"/>
</dbReference>
<accession>A0A2A6DXY7</accession>
<dbReference type="Gene3D" id="3.30.70.1450">
    <property type="entry name" value="Regulator of K+ conductance, C-terminal domain"/>
    <property type="match status" value="1"/>
</dbReference>
<dbReference type="Pfam" id="PF02080">
    <property type="entry name" value="TrkA_C"/>
    <property type="match status" value="1"/>
</dbReference>
<dbReference type="InterPro" id="IPR026278">
    <property type="entry name" value="KhtT"/>
</dbReference>
<dbReference type="InterPro" id="IPR058776">
    <property type="entry name" value="KhtT-like_N"/>
</dbReference>
<proteinExistence type="predicted"/>
<dbReference type="PROSITE" id="PS51202">
    <property type="entry name" value="RCK_C"/>
    <property type="match status" value="1"/>
</dbReference>
<organism evidence="2 3">
    <name type="scientific">Candidatus Reconcilbacillus cellulovorans</name>
    <dbReference type="NCBI Taxonomy" id="1906605"/>
    <lineage>
        <taxon>Bacteria</taxon>
        <taxon>Bacillati</taxon>
        <taxon>Bacillota</taxon>
        <taxon>Bacilli</taxon>
        <taxon>Bacillales</taxon>
        <taxon>Paenibacillaceae</taxon>
        <taxon>Candidatus Reconcilbacillus</taxon>
    </lineage>
</organism>
<dbReference type="Pfam" id="PF25991">
    <property type="entry name" value="KhtT_N"/>
    <property type="match status" value="1"/>
</dbReference>
<dbReference type="GO" id="GO:0006813">
    <property type="term" value="P:potassium ion transport"/>
    <property type="evidence" value="ECO:0007669"/>
    <property type="project" value="InterPro"/>
</dbReference>
<dbReference type="PANTHER" id="PTHR30445">
    <property type="entry name" value="K(+)_H(+) ANTIPORTER SUBUNIT KHTT"/>
    <property type="match status" value="1"/>
</dbReference>
<dbReference type="PANTHER" id="PTHR30445:SF8">
    <property type="entry name" value="K(+)_H(+) ANTIPORTER SUBUNIT KHTT"/>
    <property type="match status" value="1"/>
</dbReference>